<feature type="non-terminal residue" evidence="1">
    <location>
        <position position="1"/>
    </location>
</feature>
<dbReference type="RefSeq" id="WP_320253428.1">
    <property type="nucleotide sequence ID" value="NZ_JAVIIQ010000034.1"/>
</dbReference>
<sequence>SFSRRGGADLGDHIALCTFQCHGAKAPCSSAYCKVPWCTAYGATYVRQRLKIQEHFRRGNASLTLFVAAHPLQTCRFP</sequence>
<proteinExistence type="predicted"/>
<protein>
    <submittedName>
        <fullName evidence="1">Uncharacterized protein</fullName>
    </submittedName>
</protein>
<keyword evidence="2" id="KW-1185">Reference proteome</keyword>
<accession>A0ABU5AF15</accession>
<dbReference type="Proteomes" id="UP001285154">
    <property type="component" value="Unassembled WGS sequence"/>
</dbReference>
<organism evidence="1 2">
    <name type="scientific">Mesorhizobium vachelliae</name>
    <dbReference type="NCBI Taxonomy" id="3072309"/>
    <lineage>
        <taxon>Bacteria</taxon>
        <taxon>Pseudomonadati</taxon>
        <taxon>Pseudomonadota</taxon>
        <taxon>Alphaproteobacteria</taxon>
        <taxon>Hyphomicrobiales</taxon>
        <taxon>Phyllobacteriaceae</taxon>
        <taxon>Mesorhizobium</taxon>
    </lineage>
</organism>
<evidence type="ECO:0000313" key="2">
    <source>
        <dbReference type="Proteomes" id="UP001285154"/>
    </source>
</evidence>
<comment type="caution">
    <text evidence="1">The sequence shown here is derived from an EMBL/GenBank/DDBJ whole genome shotgun (WGS) entry which is preliminary data.</text>
</comment>
<reference evidence="1 2" key="1">
    <citation type="submission" date="2023-08" db="EMBL/GenBank/DDBJ databases">
        <title>Implementing the SeqCode for naming new Mesorhizobium species isolated from Vachellia karroo root nodules.</title>
        <authorList>
            <person name="Van Lill M."/>
        </authorList>
    </citation>
    <scope>NUCLEOTIDE SEQUENCE [LARGE SCALE GENOMIC DNA]</scope>
    <source>
        <strain evidence="1 2">VK25D</strain>
    </source>
</reference>
<evidence type="ECO:0000313" key="1">
    <source>
        <dbReference type="EMBL" id="MDX8535883.1"/>
    </source>
</evidence>
<name>A0ABU5AF15_9HYPH</name>
<gene>
    <name evidence="1" type="ORF">RFM42_33420</name>
</gene>
<dbReference type="EMBL" id="JAVIIQ010000034">
    <property type="protein sequence ID" value="MDX8535883.1"/>
    <property type="molecule type" value="Genomic_DNA"/>
</dbReference>